<dbReference type="InterPro" id="IPR001611">
    <property type="entry name" value="Leu-rich_rpt"/>
</dbReference>
<dbReference type="SUPFAM" id="SSF52058">
    <property type="entry name" value="L domain-like"/>
    <property type="match status" value="1"/>
</dbReference>
<protein>
    <submittedName>
        <fullName evidence="1">Leucine-rich repeat</fullName>
    </submittedName>
    <submittedName>
        <fullName evidence="2">Leucine-rich_repeat</fullName>
    </submittedName>
</protein>
<evidence type="ECO:0000313" key="3">
    <source>
        <dbReference type="Proteomes" id="UP001642409"/>
    </source>
</evidence>
<name>A0AA86PT25_9EUKA</name>
<dbReference type="Gene3D" id="3.80.10.10">
    <property type="entry name" value="Ribonuclease Inhibitor"/>
    <property type="match status" value="1"/>
</dbReference>
<evidence type="ECO:0000313" key="2">
    <source>
        <dbReference type="EMBL" id="CAL6046045.1"/>
    </source>
</evidence>
<sequence>MMQQLMHLDLEKNFIEDLDALKTLVNLKTLSIRQNNIQDTNMPAIRGLKGLQLIL</sequence>
<dbReference type="EMBL" id="CAXDID020000167">
    <property type="protein sequence ID" value="CAL6046045.1"/>
    <property type="molecule type" value="Genomic_DNA"/>
</dbReference>
<comment type="caution">
    <text evidence="1">The sequence shown here is derived from an EMBL/GenBank/DDBJ whole genome shotgun (WGS) entry which is preliminary data.</text>
</comment>
<dbReference type="EMBL" id="CATOUU010000718">
    <property type="protein sequence ID" value="CAI9943672.1"/>
    <property type="molecule type" value="Genomic_DNA"/>
</dbReference>
<dbReference type="PROSITE" id="PS51450">
    <property type="entry name" value="LRR"/>
    <property type="match status" value="1"/>
</dbReference>
<reference evidence="2 3" key="2">
    <citation type="submission" date="2024-07" db="EMBL/GenBank/DDBJ databases">
        <authorList>
            <person name="Akdeniz Z."/>
        </authorList>
    </citation>
    <scope>NUCLEOTIDE SEQUENCE [LARGE SCALE GENOMIC DNA]</scope>
</reference>
<proteinExistence type="predicted"/>
<dbReference type="Proteomes" id="UP001642409">
    <property type="component" value="Unassembled WGS sequence"/>
</dbReference>
<keyword evidence="3" id="KW-1185">Reference proteome</keyword>
<reference evidence="1" key="1">
    <citation type="submission" date="2023-06" db="EMBL/GenBank/DDBJ databases">
        <authorList>
            <person name="Kurt Z."/>
        </authorList>
    </citation>
    <scope>NUCLEOTIDE SEQUENCE</scope>
</reference>
<evidence type="ECO:0000313" key="1">
    <source>
        <dbReference type="EMBL" id="CAI9943672.1"/>
    </source>
</evidence>
<accession>A0AA86PT25</accession>
<dbReference type="AlphaFoldDB" id="A0AA86PT25"/>
<dbReference type="Pfam" id="PF13855">
    <property type="entry name" value="LRR_8"/>
    <property type="match status" value="1"/>
</dbReference>
<gene>
    <name evidence="1" type="ORF">HINF_LOCUS31317</name>
    <name evidence="2" type="ORF">HINF_LOCUS41534</name>
</gene>
<organism evidence="1">
    <name type="scientific">Hexamita inflata</name>
    <dbReference type="NCBI Taxonomy" id="28002"/>
    <lineage>
        <taxon>Eukaryota</taxon>
        <taxon>Metamonada</taxon>
        <taxon>Diplomonadida</taxon>
        <taxon>Hexamitidae</taxon>
        <taxon>Hexamitinae</taxon>
        <taxon>Hexamita</taxon>
    </lineage>
</organism>
<dbReference type="InterPro" id="IPR032675">
    <property type="entry name" value="LRR_dom_sf"/>
</dbReference>